<dbReference type="PRINTS" id="PR00926">
    <property type="entry name" value="MITOCARRIER"/>
</dbReference>
<evidence type="ECO:0000256" key="5">
    <source>
        <dbReference type="ARBA" id="ARBA00023136"/>
    </source>
</evidence>
<keyword evidence="4" id="KW-0677">Repeat</keyword>
<dbReference type="GO" id="GO:0016020">
    <property type="term" value="C:membrane"/>
    <property type="evidence" value="ECO:0007669"/>
    <property type="project" value="UniProtKB-SubCell"/>
</dbReference>
<evidence type="ECO:0000313" key="9">
    <source>
        <dbReference type="Proteomes" id="UP000355283"/>
    </source>
</evidence>
<comment type="subcellular location">
    <subcellularLocation>
        <location evidence="1">Membrane</location>
        <topology evidence="1">Multi-pass membrane protein</topology>
    </subcellularLocation>
</comment>
<keyword evidence="2 7" id="KW-0813">Transport</keyword>
<gene>
    <name evidence="8" type="ORF">NSK_008429</name>
</gene>
<dbReference type="AlphaFoldDB" id="A0A4D9CNI1"/>
<reference evidence="8 9" key="1">
    <citation type="submission" date="2019-01" db="EMBL/GenBank/DDBJ databases">
        <title>Nuclear Genome Assembly of the Microalgal Biofuel strain Nannochloropsis salina CCMP1776.</title>
        <authorList>
            <person name="Hovde B."/>
        </authorList>
    </citation>
    <scope>NUCLEOTIDE SEQUENCE [LARGE SCALE GENOMIC DNA]</scope>
    <source>
        <strain evidence="8 9">CCMP1776</strain>
    </source>
</reference>
<comment type="similarity">
    <text evidence="7">Belongs to the mitochondrial carrier (TC 2.A.29) family.</text>
</comment>
<feature type="repeat" description="Solcar" evidence="6">
    <location>
        <begin position="244"/>
        <end position="340"/>
    </location>
</feature>
<evidence type="ECO:0000256" key="1">
    <source>
        <dbReference type="ARBA" id="ARBA00004141"/>
    </source>
</evidence>
<dbReference type="SUPFAM" id="SSF103506">
    <property type="entry name" value="Mitochondrial carrier"/>
    <property type="match status" value="1"/>
</dbReference>
<proteinExistence type="inferred from homology"/>
<dbReference type="PANTHER" id="PTHR24089">
    <property type="entry name" value="SOLUTE CARRIER FAMILY 25"/>
    <property type="match status" value="1"/>
</dbReference>
<evidence type="ECO:0000256" key="2">
    <source>
        <dbReference type="ARBA" id="ARBA00022448"/>
    </source>
</evidence>
<dbReference type="InterPro" id="IPR023395">
    <property type="entry name" value="MCP_dom_sf"/>
</dbReference>
<keyword evidence="5 6" id="KW-0472">Membrane</keyword>
<dbReference type="Pfam" id="PF00153">
    <property type="entry name" value="Mito_carr"/>
    <property type="match status" value="3"/>
</dbReference>
<dbReference type="PROSITE" id="PS50920">
    <property type="entry name" value="SOLCAR"/>
    <property type="match status" value="3"/>
</dbReference>
<dbReference type="InterPro" id="IPR018108">
    <property type="entry name" value="MCP_transmembrane"/>
</dbReference>
<dbReference type="Proteomes" id="UP000355283">
    <property type="component" value="Unassembled WGS sequence"/>
</dbReference>
<evidence type="ECO:0000256" key="7">
    <source>
        <dbReference type="RuleBase" id="RU000488"/>
    </source>
</evidence>
<dbReference type="OrthoDB" id="18574at2759"/>
<evidence type="ECO:0000256" key="4">
    <source>
        <dbReference type="ARBA" id="ARBA00022737"/>
    </source>
</evidence>
<organism evidence="8 9">
    <name type="scientific">Nannochloropsis salina CCMP1776</name>
    <dbReference type="NCBI Taxonomy" id="1027361"/>
    <lineage>
        <taxon>Eukaryota</taxon>
        <taxon>Sar</taxon>
        <taxon>Stramenopiles</taxon>
        <taxon>Ochrophyta</taxon>
        <taxon>Eustigmatophyceae</taxon>
        <taxon>Eustigmatales</taxon>
        <taxon>Monodopsidaceae</taxon>
        <taxon>Microchloropsis</taxon>
        <taxon>Microchloropsis salina</taxon>
    </lineage>
</organism>
<feature type="repeat" description="Solcar" evidence="6">
    <location>
        <begin position="23"/>
        <end position="118"/>
    </location>
</feature>
<dbReference type="InterPro" id="IPR002067">
    <property type="entry name" value="MCP"/>
</dbReference>
<name>A0A4D9CNI1_9STRA</name>
<evidence type="ECO:0000313" key="8">
    <source>
        <dbReference type="EMBL" id="TFJ80286.1"/>
    </source>
</evidence>
<evidence type="ECO:0000256" key="6">
    <source>
        <dbReference type="PROSITE-ProRule" id="PRU00282"/>
    </source>
</evidence>
<protein>
    <submittedName>
        <fullName evidence="8">Uncharacterized protein</fullName>
    </submittedName>
</protein>
<accession>A0A4D9CNI1</accession>
<keyword evidence="9" id="KW-1185">Reference proteome</keyword>
<feature type="repeat" description="Solcar" evidence="6">
    <location>
        <begin position="125"/>
        <end position="211"/>
    </location>
</feature>
<dbReference type="EMBL" id="SDOX01000175">
    <property type="protein sequence ID" value="TFJ80286.1"/>
    <property type="molecule type" value="Genomic_DNA"/>
</dbReference>
<keyword evidence="3 6" id="KW-0812">Transmembrane</keyword>
<comment type="caution">
    <text evidence="8">The sequence shown here is derived from an EMBL/GenBank/DDBJ whole genome shotgun (WGS) entry which is preliminary data.</text>
</comment>
<evidence type="ECO:0000256" key="3">
    <source>
        <dbReference type="ARBA" id="ARBA00022692"/>
    </source>
</evidence>
<dbReference type="GO" id="GO:0055085">
    <property type="term" value="P:transmembrane transport"/>
    <property type="evidence" value="ECO:0007669"/>
    <property type="project" value="InterPro"/>
</dbReference>
<sequence>MGLSALSCAAGRKRGRASERDELSRAEAALCGAAAGGASRILTAPFDVLKIRFQLQVGSIATALDRQRLAYRSVLSSLRKVITEEGVIGLWRGNLAATYLWIGYGAVHFPVYEALKVELAGLPALAPVAPFLAGGLAGLAATVATYPFDVIRTQFAAQGLPRAHETMASFVESTLRREGLHGLFLGLAPTALQIFPRMGLSFALYEWLSGPYQRGEQNKKAPGKAEREAGDTEDWWEDVRRGCRSALYGGVSGGAARVAVYPLDTLKRRMQAQVLHLLPPSARTEAAGLTHRFRSSRECLRHMVREEGFSALYKGMIPTLLKSVSSTAIIFGVYEALKRRFLLGPGQ</sequence>
<dbReference type="Gene3D" id="1.50.40.10">
    <property type="entry name" value="Mitochondrial carrier domain"/>
    <property type="match status" value="1"/>
</dbReference>